<dbReference type="AlphaFoldDB" id="K0RQQ3"/>
<keyword evidence="1" id="KW-1133">Transmembrane helix</keyword>
<feature type="transmembrane region" description="Helical" evidence="1">
    <location>
        <begin position="47"/>
        <end position="65"/>
    </location>
</feature>
<dbReference type="Proteomes" id="UP000266841">
    <property type="component" value="Unassembled WGS sequence"/>
</dbReference>
<reference evidence="2 3" key="1">
    <citation type="journal article" date="2012" name="Genome Biol.">
        <title>Genome and low-iron response of an oceanic diatom adapted to chronic iron limitation.</title>
        <authorList>
            <person name="Lommer M."/>
            <person name="Specht M."/>
            <person name="Roy A.S."/>
            <person name="Kraemer L."/>
            <person name="Andreson R."/>
            <person name="Gutowska M.A."/>
            <person name="Wolf J."/>
            <person name="Bergner S.V."/>
            <person name="Schilhabel M.B."/>
            <person name="Klostermeier U.C."/>
            <person name="Beiko R.G."/>
            <person name="Rosenstiel P."/>
            <person name="Hippler M."/>
            <person name="Laroche J."/>
        </authorList>
    </citation>
    <scope>NUCLEOTIDE SEQUENCE [LARGE SCALE GENOMIC DNA]</scope>
    <source>
        <strain evidence="2 3">CCMP1005</strain>
    </source>
</reference>
<sequence>GTSRKRGYRFFKIDFSLAFLREKQVRKDGEADEAQPMKERYITQSSIVMLICALQFTINCVFSLGDSVGSEVVEG</sequence>
<dbReference type="EMBL" id="AGNL01032424">
    <property type="protein sequence ID" value="EJK56098.1"/>
    <property type="molecule type" value="Genomic_DNA"/>
</dbReference>
<name>K0RQQ3_THAOC</name>
<evidence type="ECO:0000313" key="3">
    <source>
        <dbReference type="Proteomes" id="UP000266841"/>
    </source>
</evidence>
<evidence type="ECO:0000256" key="1">
    <source>
        <dbReference type="SAM" id="Phobius"/>
    </source>
</evidence>
<accession>K0RQQ3</accession>
<feature type="non-terminal residue" evidence="2">
    <location>
        <position position="1"/>
    </location>
</feature>
<protein>
    <submittedName>
        <fullName evidence="2">Uncharacterized protein</fullName>
    </submittedName>
</protein>
<proteinExistence type="predicted"/>
<evidence type="ECO:0000313" key="2">
    <source>
        <dbReference type="EMBL" id="EJK56098.1"/>
    </source>
</evidence>
<comment type="caution">
    <text evidence="2">The sequence shown here is derived from an EMBL/GenBank/DDBJ whole genome shotgun (WGS) entry which is preliminary data.</text>
</comment>
<gene>
    <name evidence="2" type="ORF">THAOC_24077</name>
</gene>
<keyword evidence="3" id="KW-1185">Reference proteome</keyword>
<keyword evidence="1" id="KW-0812">Transmembrane</keyword>
<keyword evidence="1" id="KW-0472">Membrane</keyword>
<organism evidence="2 3">
    <name type="scientific">Thalassiosira oceanica</name>
    <name type="common">Marine diatom</name>
    <dbReference type="NCBI Taxonomy" id="159749"/>
    <lineage>
        <taxon>Eukaryota</taxon>
        <taxon>Sar</taxon>
        <taxon>Stramenopiles</taxon>
        <taxon>Ochrophyta</taxon>
        <taxon>Bacillariophyta</taxon>
        <taxon>Coscinodiscophyceae</taxon>
        <taxon>Thalassiosirophycidae</taxon>
        <taxon>Thalassiosirales</taxon>
        <taxon>Thalassiosiraceae</taxon>
        <taxon>Thalassiosira</taxon>
    </lineage>
</organism>